<feature type="region of interest" description="Disordered" evidence="1">
    <location>
        <begin position="200"/>
        <end position="367"/>
    </location>
</feature>
<reference evidence="3 4" key="1">
    <citation type="submission" date="2016-05" db="EMBL/GenBank/DDBJ databases">
        <title>Comparative genomics of biotechnologically important yeasts.</title>
        <authorList>
            <consortium name="DOE Joint Genome Institute"/>
            <person name="Riley R."/>
            <person name="Haridas S."/>
            <person name="Wolfe K.H."/>
            <person name="Lopes M.R."/>
            <person name="Hittinger C.T."/>
            <person name="Goker M."/>
            <person name="Salamov A."/>
            <person name="Wisecaver J."/>
            <person name="Long T.M."/>
            <person name="Aerts A.L."/>
            <person name="Barry K."/>
            <person name="Choi C."/>
            <person name="Clum A."/>
            <person name="Coughlan A.Y."/>
            <person name="Deshpande S."/>
            <person name="Douglass A.P."/>
            <person name="Hanson S.J."/>
            <person name="Klenk H.-P."/>
            <person name="LaButti K."/>
            <person name="Lapidus A."/>
            <person name="Lindquist E."/>
            <person name="Lipzen A."/>
            <person name="Meier-kolthoff J.P."/>
            <person name="Ohm R.A."/>
            <person name="Otillar R.P."/>
            <person name="Pangilinan J."/>
            <person name="Peng Y."/>
            <person name="Rokas A."/>
            <person name="Rosa C.A."/>
            <person name="Scheuner C."/>
            <person name="Sibirny A.A."/>
            <person name="Slot J.C."/>
            <person name="Stielow J.B."/>
            <person name="Sun H."/>
            <person name="Kurtzman C.P."/>
            <person name="Blackwell M."/>
            <person name="Grigoriev I.V."/>
            <person name="Jeffries T.W."/>
        </authorList>
    </citation>
    <scope>NUCLEOTIDE SEQUENCE [LARGE SCALE GENOMIC DNA]</scope>
    <source>
        <strain evidence="3 4">NRRL YB-4993</strain>
    </source>
</reference>
<organism evidence="3 4">
    <name type="scientific">Metschnikowia bicuspidata var. bicuspidata NRRL YB-4993</name>
    <dbReference type="NCBI Taxonomy" id="869754"/>
    <lineage>
        <taxon>Eukaryota</taxon>
        <taxon>Fungi</taxon>
        <taxon>Dikarya</taxon>
        <taxon>Ascomycota</taxon>
        <taxon>Saccharomycotina</taxon>
        <taxon>Pichiomycetes</taxon>
        <taxon>Metschnikowiaceae</taxon>
        <taxon>Metschnikowia</taxon>
    </lineage>
</organism>
<keyword evidence="4" id="KW-1185">Reference proteome</keyword>
<dbReference type="Proteomes" id="UP000092555">
    <property type="component" value="Unassembled WGS sequence"/>
</dbReference>
<protein>
    <recommendedName>
        <fullName evidence="5">Secreted protein</fullName>
    </recommendedName>
</protein>
<sequence>MLTYPLLQNSLCILAVTLALCAGAVVPRSSAEILESLAIADTLVIVDPLAHVSNVESLEQLEGLEGLENLESLETIASIASIQPGEIAEPGPAHAYQYISRIRSKVGSSGGTRQDRLINEFGKPARLNSVADLALQENAASARASVERDAIRGSLQIPLTRLTKPHAVKLTAGHVGYEERHRFSGNPFDELLHAKKTYEEPVSKGLSSTVDDAPDGSDDDGDYYSYSDDDDEAADDGNSPVDWDSSDDMDVSSSDQGSAGDSDALFINHDTPDLSPTSAENPHSSNTEEAQARAVWAGSVSASKHENVTHRKAHIAPHALNKHDVRQAEGRVSIQQLPPTETRQRRESWPIDTVATSHREQGTTLDS</sequence>
<evidence type="ECO:0000313" key="3">
    <source>
        <dbReference type="EMBL" id="OBA22006.1"/>
    </source>
</evidence>
<comment type="caution">
    <text evidence="3">The sequence shown here is derived from an EMBL/GenBank/DDBJ whole genome shotgun (WGS) entry which is preliminary data.</text>
</comment>
<feature type="compositionally biased region" description="Acidic residues" evidence="1">
    <location>
        <begin position="212"/>
        <end position="235"/>
    </location>
</feature>
<feature type="chain" id="PRO_5008291754" description="Secreted protein" evidence="2">
    <location>
        <begin position="24"/>
        <end position="367"/>
    </location>
</feature>
<dbReference type="GeneID" id="30027482"/>
<keyword evidence="2" id="KW-0732">Signal</keyword>
<evidence type="ECO:0000313" key="4">
    <source>
        <dbReference type="Proteomes" id="UP000092555"/>
    </source>
</evidence>
<dbReference type="EMBL" id="LXTC01000002">
    <property type="protein sequence ID" value="OBA22006.1"/>
    <property type="molecule type" value="Genomic_DNA"/>
</dbReference>
<name>A0A1A0HDB4_9ASCO</name>
<accession>A0A1A0HDB4</accession>
<gene>
    <name evidence="3" type="ORF">METBIDRAFT_144630</name>
</gene>
<feature type="compositionally biased region" description="Polar residues" evidence="1">
    <location>
        <begin position="274"/>
        <end position="289"/>
    </location>
</feature>
<evidence type="ECO:0000256" key="1">
    <source>
        <dbReference type="SAM" id="MobiDB-lite"/>
    </source>
</evidence>
<feature type="compositionally biased region" description="Low complexity" evidence="1">
    <location>
        <begin position="251"/>
        <end position="264"/>
    </location>
</feature>
<dbReference type="RefSeq" id="XP_018712502.1">
    <property type="nucleotide sequence ID" value="XM_018854506.1"/>
</dbReference>
<evidence type="ECO:0008006" key="5">
    <source>
        <dbReference type="Google" id="ProtNLM"/>
    </source>
</evidence>
<dbReference type="AlphaFoldDB" id="A0A1A0HDB4"/>
<proteinExistence type="predicted"/>
<feature type="signal peptide" evidence="2">
    <location>
        <begin position="1"/>
        <end position="23"/>
    </location>
</feature>
<dbReference type="OrthoDB" id="4087798at2759"/>
<evidence type="ECO:0000256" key="2">
    <source>
        <dbReference type="SAM" id="SignalP"/>
    </source>
</evidence>